<name>A0A8H7SEK3_9FUNG</name>
<feature type="transmembrane region" description="Helical" evidence="6">
    <location>
        <begin position="653"/>
        <end position="672"/>
    </location>
</feature>
<gene>
    <name evidence="8" type="ORF">INT45_009222</name>
</gene>
<feature type="transmembrane region" description="Helical" evidence="6">
    <location>
        <begin position="427"/>
        <end position="452"/>
    </location>
</feature>
<evidence type="ECO:0000313" key="9">
    <source>
        <dbReference type="Proteomes" id="UP000646827"/>
    </source>
</evidence>
<dbReference type="InterPro" id="IPR001898">
    <property type="entry name" value="SLC13A/DASS"/>
</dbReference>
<feature type="region of interest" description="Disordered" evidence="5">
    <location>
        <begin position="41"/>
        <end position="67"/>
    </location>
</feature>
<feature type="transmembrane region" description="Helical" evidence="6">
    <location>
        <begin position="781"/>
        <end position="804"/>
    </location>
</feature>
<dbReference type="GO" id="GO:0005315">
    <property type="term" value="F:phosphate transmembrane transporter activity"/>
    <property type="evidence" value="ECO:0007669"/>
    <property type="project" value="TreeGrafter"/>
</dbReference>
<proteinExistence type="predicted"/>
<feature type="compositionally biased region" description="Basic and acidic residues" evidence="5">
    <location>
        <begin position="41"/>
        <end position="51"/>
    </location>
</feature>
<dbReference type="OrthoDB" id="10260443at2759"/>
<evidence type="ECO:0000256" key="3">
    <source>
        <dbReference type="ARBA" id="ARBA00022989"/>
    </source>
</evidence>
<dbReference type="GO" id="GO:0006817">
    <property type="term" value="P:phosphate ion transport"/>
    <property type="evidence" value="ECO:0007669"/>
    <property type="project" value="TreeGrafter"/>
</dbReference>
<evidence type="ECO:0000256" key="1">
    <source>
        <dbReference type="ARBA" id="ARBA00004141"/>
    </source>
</evidence>
<dbReference type="CDD" id="cd14478">
    <property type="entry name" value="SPX_PHO87_PHO90_like"/>
    <property type="match status" value="1"/>
</dbReference>
<feature type="transmembrane region" description="Helical" evidence="6">
    <location>
        <begin position="625"/>
        <end position="647"/>
    </location>
</feature>
<feature type="transmembrane region" description="Helical" evidence="6">
    <location>
        <begin position="597"/>
        <end position="618"/>
    </location>
</feature>
<reference evidence="8 9" key="1">
    <citation type="submission" date="2020-12" db="EMBL/GenBank/DDBJ databases">
        <title>Metabolic potential, ecology and presence of endohyphal bacteria is reflected in genomic diversity of Mucoromycotina.</title>
        <authorList>
            <person name="Muszewska A."/>
            <person name="Okrasinska A."/>
            <person name="Steczkiewicz K."/>
            <person name="Drgas O."/>
            <person name="Orlowska M."/>
            <person name="Perlinska-Lenart U."/>
            <person name="Aleksandrzak-Piekarczyk T."/>
            <person name="Szatraj K."/>
            <person name="Zielenkiewicz U."/>
            <person name="Pilsyk S."/>
            <person name="Malc E."/>
            <person name="Mieczkowski P."/>
            <person name="Kruszewska J.S."/>
            <person name="Biernat P."/>
            <person name="Pawlowska J."/>
        </authorList>
    </citation>
    <scope>NUCLEOTIDE SEQUENCE [LARGE SCALE GENOMIC DNA]</scope>
    <source>
        <strain evidence="8 9">CBS 142.35</strain>
    </source>
</reference>
<dbReference type="InterPro" id="IPR004331">
    <property type="entry name" value="SPX_dom"/>
</dbReference>
<feature type="transmembrane region" description="Helical" evidence="6">
    <location>
        <begin position="513"/>
        <end position="535"/>
    </location>
</feature>
<feature type="transmembrane region" description="Helical" evidence="6">
    <location>
        <begin position="738"/>
        <end position="760"/>
    </location>
</feature>
<accession>A0A8H7SEK3</accession>
<feature type="transmembrane region" description="Helical" evidence="6">
    <location>
        <begin position="473"/>
        <end position="501"/>
    </location>
</feature>
<evidence type="ECO:0000256" key="4">
    <source>
        <dbReference type="ARBA" id="ARBA00023136"/>
    </source>
</evidence>
<protein>
    <recommendedName>
        <fullName evidence="7">SPX domain-containing protein</fullName>
    </recommendedName>
</protein>
<dbReference type="GO" id="GO:0005886">
    <property type="term" value="C:plasma membrane"/>
    <property type="evidence" value="ECO:0007669"/>
    <property type="project" value="TreeGrafter"/>
</dbReference>
<dbReference type="CDD" id="cd01115">
    <property type="entry name" value="SLC13_permease"/>
    <property type="match status" value="1"/>
</dbReference>
<feature type="transmembrane region" description="Helical" evidence="6">
    <location>
        <begin position="376"/>
        <end position="407"/>
    </location>
</feature>
<keyword evidence="9" id="KW-1185">Reference proteome</keyword>
<feature type="domain" description="SPX" evidence="7">
    <location>
        <begin position="1"/>
        <end position="248"/>
    </location>
</feature>
<keyword evidence="3 6" id="KW-1133">Transmembrane helix</keyword>
<dbReference type="PANTHER" id="PTHR10283">
    <property type="entry name" value="SOLUTE CARRIER FAMILY 13 MEMBER"/>
    <property type="match status" value="1"/>
</dbReference>
<dbReference type="EMBL" id="JAEPRB010000002">
    <property type="protein sequence ID" value="KAG2228175.1"/>
    <property type="molecule type" value="Genomic_DNA"/>
</dbReference>
<evidence type="ECO:0000256" key="5">
    <source>
        <dbReference type="SAM" id="MobiDB-lite"/>
    </source>
</evidence>
<evidence type="ECO:0000259" key="7">
    <source>
        <dbReference type="PROSITE" id="PS51382"/>
    </source>
</evidence>
<evidence type="ECO:0000256" key="6">
    <source>
        <dbReference type="SAM" id="Phobius"/>
    </source>
</evidence>
<dbReference type="Pfam" id="PF00939">
    <property type="entry name" value="Na_sulph_symp"/>
    <property type="match status" value="1"/>
</dbReference>
<feature type="transmembrane region" description="Helical" evidence="6">
    <location>
        <begin position="347"/>
        <end position="364"/>
    </location>
</feature>
<feature type="transmembrane region" description="Helical" evidence="6">
    <location>
        <begin position="693"/>
        <end position="726"/>
    </location>
</feature>
<feature type="region of interest" description="Disordered" evidence="5">
    <location>
        <begin position="117"/>
        <end position="161"/>
    </location>
</feature>
<sequence>MKFSHQLQFNAVPDWAEYYVPYSNLKKLVYSIERDRVASHHASRTTEEATEHSALLGDGQEQDQQHSDIDNERFILALDRALERIVNFYSKKETELYDEMDTLMADMQNHESIPIAGSAPVTSNHHQHPPIAGTNDVEYGTTNNNNNPHHRRSRSSSDFPRRESLVMDDELPPNIISQNTADTDPEAALIMINNNGKDTTELKRHTVDVFVLLSELKSFVSLNATAFAKILKKYDKTTNNELKRYYTSNYVSKAYPFRTTTKQKLNARIQLIERAYASLTEGDLDAAIDELKSHLRERIVWERNTVWRDMIGQERKIQSVGVGGNQHKTVHLRFLGQYIERQTAQQFLFLVVSLLVFGLLLFQIELFSSVEQNRCFAILVFASMLWATEVMPLFATAMLIPFLTVTLRVMRSPDLVRLTAPEATKQVFSAMFSSVIMLLLGGFAIAASLSKYGIAKSMATFVLSKAGTRPSRVLLVNMMVATVASMWISNVAAPVLCFSLIQPILRTLPVDSTFGSCLIMGIALASNLGGIASPISSPQNIIAIQNMNPPPSWAQWFIVAVPLCIVGTFLIWIWLLYNYHPEKHTPQIHTIRASHDPITGTQVFVLLITFTTIALWCLAHSFEEILGDMGVIALIPLVAFFGTGLLTKDDFNHFLWTVIMLAMGGIVLGKAVESSGLLHSIAIHIQNMVKGLSPFEVLSVFSLLVLFIATFISHTVAALIILPIVAEVGLEMADPHPRLLVMGTAFVCSAAMGLPVSGFPNMNAISQENELGKPYLKTTDFLRNGVPASFFCVICIATIGYGMMTLVGF</sequence>
<keyword evidence="4 6" id="KW-0472">Membrane</keyword>
<evidence type="ECO:0000313" key="8">
    <source>
        <dbReference type="EMBL" id="KAG2228175.1"/>
    </source>
</evidence>
<dbReference type="Pfam" id="PF03105">
    <property type="entry name" value="SPX"/>
    <property type="match status" value="1"/>
</dbReference>
<organism evidence="8 9">
    <name type="scientific">Circinella minor</name>
    <dbReference type="NCBI Taxonomy" id="1195481"/>
    <lineage>
        <taxon>Eukaryota</taxon>
        <taxon>Fungi</taxon>
        <taxon>Fungi incertae sedis</taxon>
        <taxon>Mucoromycota</taxon>
        <taxon>Mucoromycotina</taxon>
        <taxon>Mucoromycetes</taxon>
        <taxon>Mucorales</taxon>
        <taxon>Lichtheimiaceae</taxon>
        <taxon>Circinella</taxon>
    </lineage>
</organism>
<dbReference type="GO" id="GO:0006797">
    <property type="term" value="P:polyphosphate metabolic process"/>
    <property type="evidence" value="ECO:0007669"/>
    <property type="project" value="TreeGrafter"/>
</dbReference>
<keyword evidence="2 6" id="KW-0812">Transmembrane</keyword>
<evidence type="ECO:0000256" key="2">
    <source>
        <dbReference type="ARBA" id="ARBA00022692"/>
    </source>
</evidence>
<feature type="transmembrane region" description="Helical" evidence="6">
    <location>
        <begin position="556"/>
        <end position="577"/>
    </location>
</feature>
<comment type="caution">
    <text evidence="8">The sequence shown here is derived from an EMBL/GenBank/DDBJ whole genome shotgun (WGS) entry which is preliminary data.</text>
</comment>
<dbReference type="Proteomes" id="UP000646827">
    <property type="component" value="Unassembled WGS sequence"/>
</dbReference>
<dbReference type="AlphaFoldDB" id="A0A8H7SEK3"/>
<dbReference type="PANTHER" id="PTHR10283:SF92">
    <property type="entry name" value="LOW-AFFINITY PHOSPHATE TRANSPORTER PHO91"/>
    <property type="match status" value="1"/>
</dbReference>
<dbReference type="PROSITE" id="PS51382">
    <property type="entry name" value="SPX"/>
    <property type="match status" value="1"/>
</dbReference>
<comment type="subcellular location">
    <subcellularLocation>
        <location evidence="1">Membrane</location>
        <topology evidence="1">Multi-pass membrane protein</topology>
    </subcellularLocation>
</comment>